<keyword evidence="2" id="KW-1185">Reference proteome</keyword>
<dbReference type="Proteomes" id="UP001153334">
    <property type="component" value="Unassembled WGS sequence"/>
</dbReference>
<gene>
    <name evidence="1" type="ORF">ONZ43_g1279</name>
</gene>
<comment type="caution">
    <text evidence="1">The sequence shown here is derived from an EMBL/GenBank/DDBJ whole genome shotgun (WGS) entry which is preliminary data.</text>
</comment>
<name>A0ACC2J5E7_9PEZI</name>
<protein>
    <submittedName>
        <fullName evidence="1">Uncharacterized protein</fullName>
    </submittedName>
</protein>
<sequence length="479" mass="53809">MPARAPRSRYNKKTAHLFSLMGGTGYTPEITHVHEVNTWPLIKALLAEADITREKLGLLDCDYTDWSKKHDQAAEESMKRACRDSVQWMGSWLGAEYDMSLVAVQLIAFCTIVDDICIPPLDLVNGNFSMYKRSARDVFAELEREGWGRDAAYLLLALIRQYILQYAEKIDSNVESMGLHSIFSRTSKMWDSAVYRTHTANSLAAAIIIARVSSSGPLSITWAMDSAICDAISMDLAKSALQVYQQDDHQPTAGSGNDANRKELVHQRNTAYHSIYLGLIDDLVLTGAPEPIVHFGRAGFLFVQMMHRYLERRAGGRFPVTPPMESELRRLFGDLPTDARLDGLFRLRWLLAGDSQSTQGSLPPDLLANYRKSQLEHKKGPCRPPTDSLHWVGASPEDNWIDAFHSVAKKAHTPEDLRGYLTSDETLVTIPLSQDQLSQLGSMEDMWALCMACQVHCCGSCGWRLFGKYIWRQFSAVKD</sequence>
<dbReference type="EMBL" id="JAPESX010000210">
    <property type="protein sequence ID" value="KAJ8122559.1"/>
    <property type="molecule type" value="Genomic_DNA"/>
</dbReference>
<organism evidence="1 2">
    <name type="scientific">Nemania bipapillata</name>
    <dbReference type="NCBI Taxonomy" id="110536"/>
    <lineage>
        <taxon>Eukaryota</taxon>
        <taxon>Fungi</taxon>
        <taxon>Dikarya</taxon>
        <taxon>Ascomycota</taxon>
        <taxon>Pezizomycotina</taxon>
        <taxon>Sordariomycetes</taxon>
        <taxon>Xylariomycetidae</taxon>
        <taxon>Xylariales</taxon>
        <taxon>Xylariaceae</taxon>
        <taxon>Nemania</taxon>
    </lineage>
</organism>
<proteinExistence type="predicted"/>
<reference evidence="1" key="1">
    <citation type="submission" date="2022-11" db="EMBL/GenBank/DDBJ databases">
        <title>Genome Sequence of Nemania bipapillata.</title>
        <authorList>
            <person name="Buettner E."/>
        </authorList>
    </citation>
    <scope>NUCLEOTIDE SEQUENCE</scope>
    <source>
        <strain evidence="1">CP14</strain>
    </source>
</reference>
<evidence type="ECO:0000313" key="1">
    <source>
        <dbReference type="EMBL" id="KAJ8122559.1"/>
    </source>
</evidence>
<evidence type="ECO:0000313" key="2">
    <source>
        <dbReference type="Proteomes" id="UP001153334"/>
    </source>
</evidence>
<accession>A0ACC2J5E7</accession>